<gene>
    <name evidence="2" type="ORF">TIFTF001_011617</name>
</gene>
<sequence>MPMNTVGEATREGARRRRNKVWGGGSSGGDLGSVGGKIWPPRAWGGGPLLGSGGEGLVVAPRGGGGGGLDIPKEGGLGRGEDWQWNSEDSGGRSFNG</sequence>
<dbReference type="Proteomes" id="UP001187192">
    <property type="component" value="Unassembled WGS sequence"/>
</dbReference>
<keyword evidence="3" id="KW-1185">Reference proteome</keyword>
<proteinExistence type="predicted"/>
<name>A0AA88AEG4_FICCA</name>
<evidence type="ECO:0000256" key="1">
    <source>
        <dbReference type="SAM" id="MobiDB-lite"/>
    </source>
</evidence>
<feature type="region of interest" description="Disordered" evidence="1">
    <location>
        <begin position="1"/>
        <end position="39"/>
    </location>
</feature>
<accession>A0AA88AEG4</accession>
<comment type="caution">
    <text evidence="2">The sequence shown here is derived from an EMBL/GenBank/DDBJ whole genome shotgun (WGS) entry which is preliminary data.</text>
</comment>
<reference evidence="2" key="1">
    <citation type="submission" date="2023-07" db="EMBL/GenBank/DDBJ databases">
        <title>draft genome sequence of fig (Ficus carica).</title>
        <authorList>
            <person name="Takahashi T."/>
            <person name="Nishimura K."/>
        </authorList>
    </citation>
    <scope>NUCLEOTIDE SEQUENCE</scope>
</reference>
<dbReference type="AlphaFoldDB" id="A0AA88AEG4"/>
<organism evidence="2 3">
    <name type="scientific">Ficus carica</name>
    <name type="common">Common fig</name>
    <dbReference type="NCBI Taxonomy" id="3494"/>
    <lineage>
        <taxon>Eukaryota</taxon>
        <taxon>Viridiplantae</taxon>
        <taxon>Streptophyta</taxon>
        <taxon>Embryophyta</taxon>
        <taxon>Tracheophyta</taxon>
        <taxon>Spermatophyta</taxon>
        <taxon>Magnoliopsida</taxon>
        <taxon>eudicotyledons</taxon>
        <taxon>Gunneridae</taxon>
        <taxon>Pentapetalae</taxon>
        <taxon>rosids</taxon>
        <taxon>fabids</taxon>
        <taxon>Rosales</taxon>
        <taxon>Moraceae</taxon>
        <taxon>Ficeae</taxon>
        <taxon>Ficus</taxon>
    </lineage>
</organism>
<protein>
    <submittedName>
        <fullName evidence="2">Uncharacterized protein</fullName>
    </submittedName>
</protein>
<feature type="compositionally biased region" description="Gly residues" evidence="1">
    <location>
        <begin position="22"/>
        <end position="35"/>
    </location>
</feature>
<evidence type="ECO:0000313" key="3">
    <source>
        <dbReference type="Proteomes" id="UP001187192"/>
    </source>
</evidence>
<feature type="region of interest" description="Disordered" evidence="1">
    <location>
        <begin position="56"/>
        <end position="97"/>
    </location>
</feature>
<feature type="compositionally biased region" description="Gly residues" evidence="1">
    <location>
        <begin position="56"/>
        <end position="69"/>
    </location>
</feature>
<feature type="compositionally biased region" description="Polar residues" evidence="1">
    <location>
        <begin position="84"/>
        <end position="97"/>
    </location>
</feature>
<evidence type="ECO:0000313" key="2">
    <source>
        <dbReference type="EMBL" id="GMN42391.1"/>
    </source>
</evidence>
<dbReference type="EMBL" id="BTGU01000014">
    <property type="protein sequence ID" value="GMN42391.1"/>
    <property type="molecule type" value="Genomic_DNA"/>
</dbReference>